<dbReference type="InterPro" id="IPR000073">
    <property type="entry name" value="AB_hydrolase_1"/>
</dbReference>
<feature type="signal peptide" evidence="9">
    <location>
        <begin position="1"/>
        <end position="19"/>
    </location>
</feature>
<dbReference type="GO" id="GO:0016042">
    <property type="term" value="P:lipid catabolic process"/>
    <property type="evidence" value="ECO:0007669"/>
    <property type="project" value="UniProtKB-KW"/>
</dbReference>
<reference evidence="12" key="1">
    <citation type="submission" date="2025-08" db="UniProtKB">
        <authorList>
            <consortium name="RefSeq"/>
        </authorList>
    </citation>
    <scope>IDENTIFICATION</scope>
</reference>
<evidence type="ECO:0000256" key="7">
    <source>
        <dbReference type="PIRNR" id="PIRNR000862"/>
    </source>
</evidence>
<protein>
    <recommendedName>
        <fullName evidence="7">Lipase</fullName>
    </recommendedName>
</protein>
<evidence type="ECO:0000256" key="5">
    <source>
        <dbReference type="ARBA" id="ARBA00023098"/>
    </source>
</evidence>
<dbReference type="Gene3D" id="3.40.50.1820">
    <property type="entry name" value="alpha/beta hydrolase"/>
    <property type="match status" value="1"/>
</dbReference>
<evidence type="ECO:0000313" key="11">
    <source>
        <dbReference type="Proteomes" id="UP001652582"/>
    </source>
</evidence>
<dbReference type="InterPro" id="IPR025483">
    <property type="entry name" value="Lipase_euk"/>
</dbReference>
<dbReference type="OrthoDB" id="9974421at2759"/>
<evidence type="ECO:0000259" key="10">
    <source>
        <dbReference type="Pfam" id="PF00561"/>
    </source>
</evidence>
<proteinExistence type="inferred from homology"/>
<evidence type="ECO:0000256" key="2">
    <source>
        <dbReference type="ARBA" id="ARBA00022729"/>
    </source>
</evidence>
<comment type="similarity">
    <text evidence="1 7">Belongs to the AB hydrolase superfamily. Lipase family.</text>
</comment>
<keyword evidence="2 9" id="KW-0732">Signal</keyword>
<gene>
    <name evidence="12" type="primary">LOC112056810</name>
</gene>
<dbReference type="InterPro" id="IPR029058">
    <property type="entry name" value="AB_hydrolase_fold"/>
</dbReference>
<accession>A0A6J1P5J7</accession>
<keyword evidence="3 7" id="KW-0378">Hydrolase</keyword>
<dbReference type="PIRSF" id="PIRSF000862">
    <property type="entry name" value="Steryl_ester_lip"/>
    <property type="match status" value="1"/>
</dbReference>
<keyword evidence="4 7" id="KW-0442">Lipid degradation</keyword>
<dbReference type="PANTHER" id="PTHR11005">
    <property type="entry name" value="LYSOSOMAL ACID LIPASE-RELATED"/>
    <property type="match status" value="1"/>
</dbReference>
<dbReference type="Pfam" id="PF00561">
    <property type="entry name" value="Abhydrolase_1"/>
    <property type="match status" value="1"/>
</dbReference>
<dbReference type="GO" id="GO:0016788">
    <property type="term" value="F:hydrolase activity, acting on ester bonds"/>
    <property type="evidence" value="ECO:0007669"/>
    <property type="project" value="InterPro"/>
</dbReference>
<dbReference type="RefSeq" id="XP_023953063.1">
    <property type="nucleotide sequence ID" value="XM_024097295.2"/>
</dbReference>
<evidence type="ECO:0000256" key="4">
    <source>
        <dbReference type="ARBA" id="ARBA00022963"/>
    </source>
</evidence>
<evidence type="ECO:0000313" key="12">
    <source>
        <dbReference type="RefSeq" id="XP_023953063.1"/>
    </source>
</evidence>
<dbReference type="KEGG" id="bany:112056810"/>
<name>A0A6J1P5J7_BICAN</name>
<sequence>MNLSYKLLFIFCISNINSAVSFSKYKLARQSSEHSEDVFLDSLQLLQKYNYTSEKHVVITEDGYKLKTFRITRKGPPVLLVHGIGDSSDSWLVLGPKYSLAYQLADAGYDVWIFNARGNRYCKEHVKEIPQKLFWDFSYEEIGSYDVPATINYVLSETNYSKLSYVGFSQGTTALFVMCSLRPEYNKKIDHAVLLAPVAWLKYTKYPLIDFFSKKLSFLTWLAEAQNVYEVFPFNENLNLYHASVCDALSPVRLLCELELFVNFGLQKLTNLLPQKLPVITTHIPAGTSARVFLHFIQGYSTQRFQRYDYGATKNLEVYSSAVPPEYDVSLVSVPSTLVASEVDWFSDAEDVKVLLKKLKSVTKLIQLNETLQFTHLEFVYGARVNSIINKPVLTILDNLKRNVT</sequence>
<organism evidence="11 12">
    <name type="scientific">Bicyclus anynana</name>
    <name type="common">Squinting bush brown butterfly</name>
    <dbReference type="NCBI Taxonomy" id="110368"/>
    <lineage>
        <taxon>Eukaryota</taxon>
        <taxon>Metazoa</taxon>
        <taxon>Ecdysozoa</taxon>
        <taxon>Arthropoda</taxon>
        <taxon>Hexapoda</taxon>
        <taxon>Insecta</taxon>
        <taxon>Pterygota</taxon>
        <taxon>Neoptera</taxon>
        <taxon>Endopterygota</taxon>
        <taxon>Lepidoptera</taxon>
        <taxon>Glossata</taxon>
        <taxon>Ditrysia</taxon>
        <taxon>Papilionoidea</taxon>
        <taxon>Nymphalidae</taxon>
        <taxon>Satyrinae</taxon>
        <taxon>Satyrini</taxon>
        <taxon>Mycalesina</taxon>
        <taxon>Bicyclus</taxon>
    </lineage>
</organism>
<keyword evidence="5" id="KW-0443">Lipid metabolism</keyword>
<feature type="active site" description="Charge relay system" evidence="8">
    <location>
        <position position="344"/>
    </location>
</feature>
<feature type="active site" description="Nucleophile" evidence="8">
    <location>
        <position position="169"/>
    </location>
</feature>
<evidence type="ECO:0000256" key="3">
    <source>
        <dbReference type="ARBA" id="ARBA00022801"/>
    </source>
</evidence>
<dbReference type="SUPFAM" id="SSF53474">
    <property type="entry name" value="alpha/beta-Hydrolases"/>
    <property type="match status" value="1"/>
</dbReference>
<evidence type="ECO:0000256" key="6">
    <source>
        <dbReference type="ARBA" id="ARBA00023180"/>
    </source>
</evidence>
<dbReference type="AlphaFoldDB" id="A0A6J1P5J7"/>
<keyword evidence="11" id="KW-1185">Reference proteome</keyword>
<feature type="active site" description="Charge relay system" evidence="8">
    <location>
        <position position="376"/>
    </location>
</feature>
<feature type="chain" id="PRO_5027091089" description="Lipase" evidence="9">
    <location>
        <begin position="20"/>
        <end position="405"/>
    </location>
</feature>
<evidence type="ECO:0000256" key="9">
    <source>
        <dbReference type="SAM" id="SignalP"/>
    </source>
</evidence>
<dbReference type="GeneID" id="112056810"/>
<dbReference type="Proteomes" id="UP001652582">
    <property type="component" value="Chromosome 12"/>
</dbReference>
<evidence type="ECO:0000256" key="1">
    <source>
        <dbReference type="ARBA" id="ARBA00010701"/>
    </source>
</evidence>
<dbReference type="FunFam" id="3.40.50.1820:FF:000057">
    <property type="entry name" value="Lipase"/>
    <property type="match status" value="1"/>
</dbReference>
<keyword evidence="6" id="KW-0325">Glycoprotein</keyword>
<feature type="domain" description="AB hydrolase-1" evidence="10">
    <location>
        <begin position="76"/>
        <end position="360"/>
    </location>
</feature>
<evidence type="ECO:0000256" key="8">
    <source>
        <dbReference type="PIRSR" id="PIRSR000862-1"/>
    </source>
</evidence>